<dbReference type="OrthoDB" id="541276at2759"/>
<feature type="compositionally biased region" description="Low complexity" evidence="7">
    <location>
        <begin position="110"/>
        <end position="123"/>
    </location>
</feature>
<feature type="compositionally biased region" description="Polar residues" evidence="7">
    <location>
        <begin position="787"/>
        <end position="802"/>
    </location>
</feature>
<comment type="similarity">
    <text evidence="1">Belongs to the protein kinase superfamily. CAMK Ser/Thr protein kinase family. NIM1 subfamily.</text>
</comment>
<reference evidence="9 10" key="1">
    <citation type="submission" date="2014-04" db="EMBL/GenBank/DDBJ databases">
        <authorList>
            <consortium name="DOE Joint Genome Institute"/>
            <person name="Kuo A."/>
            <person name="Kohler A."/>
            <person name="Costa M.D."/>
            <person name="Nagy L.G."/>
            <person name="Floudas D."/>
            <person name="Copeland A."/>
            <person name="Barry K.W."/>
            <person name="Cichocki N."/>
            <person name="Veneault-Fourrey C."/>
            <person name="LaButti K."/>
            <person name="Lindquist E.A."/>
            <person name="Lipzen A."/>
            <person name="Lundell T."/>
            <person name="Morin E."/>
            <person name="Murat C."/>
            <person name="Sun H."/>
            <person name="Tunlid A."/>
            <person name="Henrissat B."/>
            <person name="Grigoriev I.V."/>
            <person name="Hibbett D.S."/>
            <person name="Martin F."/>
            <person name="Nordberg H.P."/>
            <person name="Cantor M.N."/>
            <person name="Hua S.X."/>
        </authorList>
    </citation>
    <scope>NUCLEOTIDE SEQUENCE [LARGE SCALE GENOMIC DNA]</scope>
    <source>
        <strain evidence="9 10">Marx 270</strain>
    </source>
</reference>
<dbReference type="InParanoid" id="A0A0C3IGK0"/>
<dbReference type="InterPro" id="IPR011009">
    <property type="entry name" value="Kinase-like_dom_sf"/>
</dbReference>
<evidence type="ECO:0000256" key="3">
    <source>
        <dbReference type="ARBA" id="ARBA00022679"/>
    </source>
</evidence>
<proteinExistence type="inferred from homology"/>
<dbReference type="PANTHER" id="PTHR24346:SF82">
    <property type="entry name" value="KP78A-RELATED"/>
    <property type="match status" value="1"/>
</dbReference>
<dbReference type="Gene3D" id="3.30.200.20">
    <property type="entry name" value="Phosphorylase Kinase, domain 1"/>
    <property type="match status" value="1"/>
</dbReference>
<feature type="domain" description="Protein kinase" evidence="8">
    <location>
        <begin position="168"/>
        <end position="564"/>
    </location>
</feature>
<evidence type="ECO:0000256" key="2">
    <source>
        <dbReference type="ARBA" id="ARBA00022527"/>
    </source>
</evidence>
<evidence type="ECO:0000256" key="1">
    <source>
        <dbReference type="ARBA" id="ARBA00010791"/>
    </source>
</evidence>
<dbReference type="GO" id="GO:0005737">
    <property type="term" value="C:cytoplasm"/>
    <property type="evidence" value="ECO:0007669"/>
    <property type="project" value="TreeGrafter"/>
</dbReference>
<dbReference type="GO" id="GO:0005524">
    <property type="term" value="F:ATP binding"/>
    <property type="evidence" value="ECO:0007669"/>
    <property type="project" value="UniProtKB-KW"/>
</dbReference>
<evidence type="ECO:0000256" key="6">
    <source>
        <dbReference type="ARBA" id="ARBA00022840"/>
    </source>
</evidence>
<dbReference type="GO" id="GO:0004674">
    <property type="term" value="F:protein serine/threonine kinase activity"/>
    <property type="evidence" value="ECO:0007669"/>
    <property type="project" value="UniProtKB-KW"/>
</dbReference>
<dbReference type="InterPro" id="IPR008271">
    <property type="entry name" value="Ser/Thr_kinase_AS"/>
</dbReference>
<evidence type="ECO:0000256" key="7">
    <source>
        <dbReference type="SAM" id="MobiDB-lite"/>
    </source>
</evidence>
<organism evidence="9 10">
    <name type="scientific">Pisolithus tinctorius Marx 270</name>
    <dbReference type="NCBI Taxonomy" id="870435"/>
    <lineage>
        <taxon>Eukaryota</taxon>
        <taxon>Fungi</taxon>
        <taxon>Dikarya</taxon>
        <taxon>Basidiomycota</taxon>
        <taxon>Agaricomycotina</taxon>
        <taxon>Agaricomycetes</taxon>
        <taxon>Agaricomycetidae</taxon>
        <taxon>Boletales</taxon>
        <taxon>Sclerodermatineae</taxon>
        <taxon>Pisolithaceae</taxon>
        <taxon>Pisolithus</taxon>
    </lineage>
</organism>
<feature type="compositionally biased region" description="Low complexity" evidence="7">
    <location>
        <begin position="849"/>
        <end position="879"/>
    </location>
</feature>
<dbReference type="SUPFAM" id="SSF56112">
    <property type="entry name" value="Protein kinase-like (PK-like)"/>
    <property type="match status" value="1"/>
</dbReference>
<feature type="compositionally biased region" description="Low complexity" evidence="7">
    <location>
        <begin position="64"/>
        <end position="83"/>
    </location>
</feature>
<evidence type="ECO:0000259" key="8">
    <source>
        <dbReference type="PROSITE" id="PS50011"/>
    </source>
</evidence>
<accession>A0A0C3IGK0</accession>
<keyword evidence="4" id="KW-0547">Nucleotide-binding</keyword>
<dbReference type="EMBL" id="KN832051">
    <property type="protein sequence ID" value="KIN96177.1"/>
    <property type="molecule type" value="Genomic_DNA"/>
</dbReference>
<feature type="region of interest" description="Disordered" evidence="7">
    <location>
        <begin position="944"/>
        <end position="991"/>
    </location>
</feature>
<evidence type="ECO:0000256" key="5">
    <source>
        <dbReference type="ARBA" id="ARBA00022777"/>
    </source>
</evidence>
<keyword evidence="10" id="KW-1185">Reference proteome</keyword>
<keyword evidence="5" id="KW-0418">Kinase</keyword>
<feature type="region of interest" description="Disordered" evidence="7">
    <location>
        <begin position="99"/>
        <end position="123"/>
    </location>
</feature>
<dbReference type="STRING" id="870435.A0A0C3IGK0"/>
<reference evidence="10" key="2">
    <citation type="submission" date="2015-01" db="EMBL/GenBank/DDBJ databases">
        <title>Evolutionary Origins and Diversification of the Mycorrhizal Mutualists.</title>
        <authorList>
            <consortium name="DOE Joint Genome Institute"/>
            <consortium name="Mycorrhizal Genomics Consortium"/>
            <person name="Kohler A."/>
            <person name="Kuo A."/>
            <person name="Nagy L.G."/>
            <person name="Floudas D."/>
            <person name="Copeland A."/>
            <person name="Barry K.W."/>
            <person name="Cichocki N."/>
            <person name="Veneault-Fourrey C."/>
            <person name="LaButti K."/>
            <person name="Lindquist E.A."/>
            <person name="Lipzen A."/>
            <person name="Lundell T."/>
            <person name="Morin E."/>
            <person name="Murat C."/>
            <person name="Riley R."/>
            <person name="Ohm R."/>
            <person name="Sun H."/>
            <person name="Tunlid A."/>
            <person name="Henrissat B."/>
            <person name="Grigoriev I.V."/>
            <person name="Hibbett D.S."/>
            <person name="Martin F."/>
        </authorList>
    </citation>
    <scope>NUCLEOTIDE SEQUENCE [LARGE SCALE GENOMIC DNA]</scope>
    <source>
        <strain evidence="10">Marx 270</strain>
    </source>
</reference>
<dbReference type="SMART" id="SM00220">
    <property type="entry name" value="S_TKc"/>
    <property type="match status" value="1"/>
</dbReference>
<name>A0A0C3IGK0_PISTI</name>
<feature type="compositionally biased region" description="Polar residues" evidence="7">
    <location>
        <begin position="820"/>
        <end position="836"/>
    </location>
</feature>
<feature type="compositionally biased region" description="Basic and acidic residues" evidence="7">
    <location>
        <begin position="968"/>
        <end position="978"/>
    </location>
</feature>
<feature type="region of interest" description="Disordered" evidence="7">
    <location>
        <begin position="787"/>
        <end position="879"/>
    </location>
</feature>
<dbReference type="GO" id="GO:0035556">
    <property type="term" value="P:intracellular signal transduction"/>
    <property type="evidence" value="ECO:0007669"/>
    <property type="project" value="TreeGrafter"/>
</dbReference>
<dbReference type="PROSITE" id="PS50011">
    <property type="entry name" value="PROTEIN_KINASE_DOM"/>
    <property type="match status" value="1"/>
</dbReference>
<gene>
    <name evidence="9" type="ORF">M404DRAFT_163741</name>
</gene>
<dbReference type="HOGENOM" id="CLU_010087_0_0_1"/>
<feature type="compositionally biased region" description="Basic residues" evidence="7">
    <location>
        <begin position="642"/>
        <end position="656"/>
    </location>
</feature>
<dbReference type="InterPro" id="IPR000719">
    <property type="entry name" value="Prot_kinase_dom"/>
</dbReference>
<keyword evidence="3" id="KW-0808">Transferase</keyword>
<dbReference type="Proteomes" id="UP000054217">
    <property type="component" value="Unassembled WGS sequence"/>
</dbReference>
<feature type="region of interest" description="Disordered" evidence="7">
    <location>
        <begin position="538"/>
        <end position="560"/>
    </location>
</feature>
<feature type="region of interest" description="Disordered" evidence="7">
    <location>
        <begin position="613"/>
        <end position="663"/>
    </location>
</feature>
<feature type="compositionally biased region" description="Basic and acidic residues" evidence="7">
    <location>
        <begin position="619"/>
        <end position="641"/>
    </location>
</feature>
<evidence type="ECO:0000313" key="10">
    <source>
        <dbReference type="Proteomes" id="UP000054217"/>
    </source>
</evidence>
<dbReference type="AlphaFoldDB" id="A0A0C3IGK0"/>
<evidence type="ECO:0000256" key="4">
    <source>
        <dbReference type="ARBA" id="ARBA00022741"/>
    </source>
</evidence>
<feature type="region of interest" description="Disordered" evidence="7">
    <location>
        <begin position="1"/>
        <end position="83"/>
    </location>
</feature>
<dbReference type="Gene3D" id="1.10.510.10">
    <property type="entry name" value="Transferase(Phosphotransferase) domain 1"/>
    <property type="match status" value="1"/>
</dbReference>
<dbReference type="PROSITE" id="PS00108">
    <property type="entry name" value="PROTEIN_KINASE_ST"/>
    <property type="match status" value="1"/>
</dbReference>
<keyword evidence="2" id="KW-0723">Serine/threonine-protein kinase</keyword>
<dbReference type="PANTHER" id="PTHR24346">
    <property type="entry name" value="MAP/MICROTUBULE AFFINITY-REGULATING KINASE"/>
    <property type="match status" value="1"/>
</dbReference>
<feature type="compositionally biased region" description="Low complexity" evidence="7">
    <location>
        <begin position="28"/>
        <end position="44"/>
    </location>
</feature>
<dbReference type="Pfam" id="PF00069">
    <property type="entry name" value="Pkinase"/>
    <property type="match status" value="1"/>
</dbReference>
<feature type="region of interest" description="Disordered" evidence="7">
    <location>
        <begin position="904"/>
        <end position="925"/>
    </location>
</feature>
<evidence type="ECO:0000313" key="9">
    <source>
        <dbReference type="EMBL" id="KIN96177.1"/>
    </source>
</evidence>
<protein>
    <recommendedName>
        <fullName evidence="8">Protein kinase domain-containing protein</fullName>
    </recommendedName>
</protein>
<keyword evidence="6" id="KW-0067">ATP-binding</keyword>
<sequence>MLHHSAQPIPLPISYRPTPPPRKDPRILSPASSNQPSSQPLPTSAARLFNKRFPKDALRPPAPSSNAAASSSPSSFLSPLPRSPSIPMAASPVSIPSPLPGAPSFRHHPTVSSTRYSTSRRSSSAIIEDTLAPGDFIGEGVLLQGYPLTPPAVAIELQDNSSGLATEFQVIRKLGTGSYAVVYLVREVLSRTTPSEDGHCGTLDLADAPNGDKSYVSYGREFALKCLSKANLDEDALTAQLSEVSIHQSLRPHPNIVTLHRTLETPAFLLLILEYVPGDDLFYFLEQARDHYEPTPPADDATPSRTPPTPSLLASLHPAQLLSSTRLRLIARMFAQMCDAVAACHEQGVFHRDIKPENFIVTDGFVNGERRVVVKLTDFGLSTTDEDCSDMDCGSAPYMSFECRNNVAPTYKPAAADVWSLGIVLINMLYHYNPWTDTAEGVCPSFTLFRQLGTPFFMNRFTGMTSTVADFLATRVFHLPPAASWSTTLSSPQAPVTAREFGEWVKDLPAHFDVCQSALGVGGPSRSGHKRVLSTSSMTIGHPLSSCPPSRRPSSRAGLRTPILHPRSLSVSRAPSVSASVVGRAVGALETVMDADIGEASVEEFEGVLGGVGNSIVDGKLDGQRRSDKDGEGDFLEDGRSRSTRKRGRRGARKSKNVTTGEDEVDETLEVLANASQTLAREISRASRSSSLANCAVSDATSTSPTPTSIMPPMVRKASRWLSFGKGGNNVSLSTGVEEPAPGTANNVADLIMGLAAPPSTVAPSALRQNVSSLYSGHSTHSAVSIHSTASPYTRTPLSPQRSPADDATTWTRGRGPQGQPYNPNTWGPSVTNRSGYSGLHGPTSGSRATGVNGNGVSSSASSVTTNSAKSNWRSSLSSTASSSMSAFTKYSNSTTSVSTMATSVSSGSWRAPNGKQDGAGIKGGVEGIPKNLKIMSGVPWELDRFPRDPMSDDFGQPPQRKARTRKPKDPSKLDTINERPLGPSFGAGVSTHQKANLPVVTVIHERRDAATSTTDLDGIVLTSPTNANVGGNDGTTPKKVQKGQINALAKMLSALRR</sequence>